<dbReference type="Proteomes" id="UP000315003">
    <property type="component" value="Chromosome"/>
</dbReference>
<dbReference type="PANTHER" id="PTHR48081:SF13">
    <property type="entry name" value="ALPHA_BETA HYDROLASE"/>
    <property type="match status" value="1"/>
</dbReference>
<keyword evidence="6" id="KW-1185">Reference proteome</keyword>
<dbReference type="SUPFAM" id="SSF47473">
    <property type="entry name" value="EF-hand"/>
    <property type="match status" value="1"/>
</dbReference>
<feature type="compositionally biased region" description="Polar residues" evidence="2">
    <location>
        <begin position="88"/>
        <end position="106"/>
    </location>
</feature>
<dbReference type="InterPro" id="IPR011992">
    <property type="entry name" value="EF-hand-dom_pair"/>
</dbReference>
<dbReference type="InterPro" id="IPR002048">
    <property type="entry name" value="EF_hand_dom"/>
</dbReference>
<proteinExistence type="predicted"/>
<feature type="chain" id="PRO_5022180495" evidence="3">
    <location>
        <begin position="22"/>
        <end position="382"/>
    </location>
</feature>
<dbReference type="InterPro" id="IPR049492">
    <property type="entry name" value="BD-FAE-like_dom"/>
</dbReference>
<organism evidence="5 6">
    <name type="scientific">Stieleria bergensis</name>
    <dbReference type="NCBI Taxonomy" id="2528025"/>
    <lineage>
        <taxon>Bacteria</taxon>
        <taxon>Pseudomonadati</taxon>
        <taxon>Planctomycetota</taxon>
        <taxon>Planctomycetia</taxon>
        <taxon>Pirellulales</taxon>
        <taxon>Pirellulaceae</taxon>
        <taxon>Stieleria</taxon>
    </lineage>
</organism>
<keyword evidence="3" id="KW-0732">Signal</keyword>
<dbReference type="PROSITE" id="PS50222">
    <property type="entry name" value="EF_HAND_2"/>
    <property type="match status" value="1"/>
</dbReference>
<keyword evidence="1 5" id="KW-0378">Hydrolase</keyword>
<dbReference type="SUPFAM" id="SSF53474">
    <property type="entry name" value="alpha/beta-Hydrolases"/>
    <property type="match status" value="1"/>
</dbReference>
<feature type="domain" description="EF-hand" evidence="4">
    <location>
        <begin position="53"/>
        <end position="88"/>
    </location>
</feature>
<sequence precursor="true">MNQRCILCFLLGVLFVTGARAQQADRAPAAGQTLLENWLKMDRDGDGKLSNDETTGLMKRFFDRNDANKDGFLDRQELEALQKRLASNRGQSTQNANRNRQQGMSTEQLLKNAPEDVIIEAGIAYRPGDSKAWQLDLVRPKAAASEPRPGIVFVHGGGWRSGDKRAATFLRGAIEYAQKGYVCITVNYRLTGEAPFPACIEDVKCAVRWFRAHAKKYNVDPNRLGGYGNSAGAHLVSMLGLCPPAAKLEGDGPYQDQSSLLQAVCASATPSDFGLFPRSPRGDSRFKGEADQRETLIRACSPITHVHQQAPPFLLIHGTADGTVNVKHGDVFAEALKKAGADVTYMRIDGAGHGVFNQHSDRTKPAMETFFSRTLGKQKQTP</sequence>
<dbReference type="InterPro" id="IPR029058">
    <property type="entry name" value="AB_hydrolase_fold"/>
</dbReference>
<dbReference type="InterPro" id="IPR018247">
    <property type="entry name" value="EF_Hand_1_Ca_BS"/>
</dbReference>
<protein>
    <submittedName>
        <fullName evidence="5">Carboxylesterase NlhH</fullName>
        <ecNumber evidence="5">3.1.1.1</ecNumber>
    </submittedName>
</protein>
<gene>
    <name evidence="5" type="primary">nlhH_3</name>
    <name evidence="5" type="ORF">SV7mr_18400</name>
</gene>
<dbReference type="GO" id="GO:0005509">
    <property type="term" value="F:calcium ion binding"/>
    <property type="evidence" value="ECO:0007669"/>
    <property type="project" value="InterPro"/>
</dbReference>
<dbReference type="GO" id="GO:0106435">
    <property type="term" value="F:carboxylesterase activity"/>
    <property type="evidence" value="ECO:0007669"/>
    <property type="project" value="UniProtKB-EC"/>
</dbReference>
<dbReference type="EC" id="3.1.1.1" evidence="5"/>
<evidence type="ECO:0000256" key="3">
    <source>
        <dbReference type="SAM" id="SignalP"/>
    </source>
</evidence>
<evidence type="ECO:0000313" key="6">
    <source>
        <dbReference type="Proteomes" id="UP000315003"/>
    </source>
</evidence>
<feature type="signal peptide" evidence="3">
    <location>
        <begin position="1"/>
        <end position="21"/>
    </location>
</feature>
<dbReference type="Gene3D" id="3.40.50.1820">
    <property type="entry name" value="alpha/beta hydrolase"/>
    <property type="match status" value="1"/>
</dbReference>
<dbReference type="Pfam" id="PF20434">
    <property type="entry name" value="BD-FAE"/>
    <property type="match status" value="1"/>
</dbReference>
<dbReference type="PANTHER" id="PTHR48081">
    <property type="entry name" value="AB HYDROLASE SUPERFAMILY PROTEIN C4A8.06C"/>
    <property type="match status" value="1"/>
</dbReference>
<dbReference type="RefSeq" id="WP_419188284.1">
    <property type="nucleotide sequence ID" value="NZ_CP036272.1"/>
</dbReference>
<evidence type="ECO:0000313" key="5">
    <source>
        <dbReference type="EMBL" id="QDT59333.1"/>
    </source>
</evidence>
<evidence type="ECO:0000256" key="2">
    <source>
        <dbReference type="SAM" id="MobiDB-lite"/>
    </source>
</evidence>
<feature type="region of interest" description="Disordered" evidence="2">
    <location>
        <begin position="85"/>
        <end position="106"/>
    </location>
</feature>
<name>A0A517STB7_9BACT</name>
<evidence type="ECO:0000256" key="1">
    <source>
        <dbReference type="ARBA" id="ARBA00022801"/>
    </source>
</evidence>
<dbReference type="AlphaFoldDB" id="A0A517STB7"/>
<dbReference type="Gene3D" id="1.10.238.10">
    <property type="entry name" value="EF-hand"/>
    <property type="match status" value="1"/>
</dbReference>
<reference evidence="5 6" key="1">
    <citation type="submission" date="2019-02" db="EMBL/GenBank/DDBJ databases">
        <title>Deep-cultivation of Planctomycetes and their phenomic and genomic characterization uncovers novel biology.</title>
        <authorList>
            <person name="Wiegand S."/>
            <person name="Jogler M."/>
            <person name="Boedeker C."/>
            <person name="Pinto D."/>
            <person name="Vollmers J."/>
            <person name="Rivas-Marin E."/>
            <person name="Kohn T."/>
            <person name="Peeters S.H."/>
            <person name="Heuer A."/>
            <person name="Rast P."/>
            <person name="Oberbeckmann S."/>
            <person name="Bunk B."/>
            <person name="Jeske O."/>
            <person name="Meyerdierks A."/>
            <person name="Storesund J.E."/>
            <person name="Kallscheuer N."/>
            <person name="Luecker S."/>
            <person name="Lage O.M."/>
            <person name="Pohl T."/>
            <person name="Merkel B.J."/>
            <person name="Hornburger P."/>
            <person name="Mueller R.-W."/>
            <person name="Bruemmer F."/>
            <person name="Labrenz M."/>
            <person name="Spormann A.M."/>
            <person name="Op den Camp H."/>
            <person name="Overmann J."/>
            <person name="Amann R."/>
            <person name="Jetten M.S.M."/>
            <person name="Mascher T."/>
            <person name="Medema M.H."/>
            <person name="Devos D.P."/>
            <person name="Kaster A.-K."/>
            <person name="Ovreas L."/>
            <person name="Rohde M."/>
            <person name="Galperin M.Y."/>
            <person name="Jogler C."/>
        </authorList>
    </citation>
    <scope>NUCLEOTIDE SEQUENCE [LARGE SCALE GENOMIC DNA]</scope>
    <source>
        <strain evidence="5 6">SV_7m_r</strain>
    </source>
</reference>
<dbReference type="EMBL" id="CP036272">
    <property type="protein sequence ID" value="QDT59333.1"/>
    <property type="molecule type" value="Genomic_DNA"/>
</dbReference>
<evidence type="ECO:0000259" key="4">
    <source>
        <dbReference type="PROSITE" id="PS50222"/>
    </source>
</evidence>
<dbReference type="PROSITE" id="PS00018">
    <property type="entry name" value="EF_HAND_1"/>
    <property type="match status" value="1"/>
</dbReference>
<accession>A0A517STB7</accession>
<dbReference type="InterPro" id="IPR050300">
    <property type="entry name" value="GDXG_lipolytic_enzyme"/>
</dbReference>